<reference evidence="2 3" key="1">
    <citation type="submission" date="2018-04" db="EMBL/GenBank/DDBJ databases">
        <authorList>
            <person name="Vogel A."/>
        </authorList>
    </citation>
    <scope>NUCLEOTIDE SEQUENCE [LARGE SCALE GENOMIC DNA]</scope>
</reference>
<feature type="chain" id="PRO_5019783242" description="Glycine-rich protein" evidence="1">
    <location>
        <begin position="17"/>
        <end position="98"/>
    </location>
</feature>
<dbReference type="Proteomes" id="UP000595140">
    <property type="component" value="Unassembled WGS sequence"/>
</dbReference>
<feature type="signal peptide" evidence="1">
    <location>
        <begin position="1"/>
        <end position="16"/>
    </location>
</feature>
<protein>
    <recommendedName>
        <fullName evidence="4">Glycine-rich protein</fullName>
    </recommendedName>
</protein>
<keyword evidence="1" id="KW-0732">Signal</keyword>
<dbReference type="AlphaFoldDB" id="A0A484NB75"/>
<evidence type="ECO:0000256" key="1">
    <source>
        <dbReference type="SAM" id="SignalP"/>
    </source>
</evidence>
<evidence type="ECO:0000313" key="3">
    <source>
        <dbReference type="Proteomes" id="UP000595140"/>
    </source>
</evidence>
<sequence>MLVFCTVCLLVTSGGAKGGGGGGFRGGLRGAGGGWGRGSATPITGGGTRGWRNGNGARAFPVVPHIGNHQSSGAAGRLSSAAIGVTTAALFFSLCGFL</sequence>
<proteinExistence type="predicted"/>
<keyword evidence="3" id="KW-1185">Reference proteome</keyword>
<evidence type="ECO:0000313" key="2">
    <source>
        <dbReference type="EMBL" id="VFQ97528.1"/>
    </source>
</evidence>
<gene>
    <name evidence="2" type="ORF">CCAM_LOCUS39304</name>
</gene>
<name>A0A484NB75_9ASTE</name>
<accession>A0A484NB75</accession>
<dbReference type="EMBL" id="OOIL02006555">
    <property type="protein sequence ID" value="VFQ97528.1"/>
    <property type="molecule type" value="Genomic_DNA"/>
</dbReference>
<organism evidence="2 3">
    <name type="scientific">Cuscuta campestris</name>
    <dbReference type="NCBI Taxonomy" id="132261"/>
    <lineage>
        <taxon>Eukaryota</taxon>
        <taxon>Viridiplantae</taxon>
        <taxon>Streptophyta</taxon>
        <taxon>Embryophyta</taxon>
        <taxon>Tracheophyta</taxon>
        <taxon>Spermatophyta</taxon>
        <taxon>Magnoliopsida</taxon>
        <taxon>eudicotyledons</taxon>
        <taxon>Gunneridae</taxon>
        <taxon>Pentapetalae</taxon>
        <taxon>asterids</taxon>
        <taxon>lamiids</taxon>
        <taxon>Solanales</taxon>
        <taxon>Convolvulaceae</taxon>
        <taxon>Cuscuteae</taxon>
        <taxon>Cuscuta</taxon>
        <taxon>Cuscuta subgen. Grammica</taxon>
        <taxon>Cuscuta sect. Cleistogrammica</taxon>
    </lineage>
</organism>
<evidence type="ECO:0008006" key="4">
    <source>
        <dbReference type="Google" id="ProtNLM"/>
    </source>
</evidence>